<feature type="transmembrane region" description="Helical" evidence="1">
    <location>
        <begin position="58"/>
        <end position="80"/>
    </location>
</feature>
<keyword evidence="1" id="KW-0472">Membrane</keyword>
<dbReference type="EMBL" id="CP109491">
    <property type="protein sequence ID" value="WUX39697.1"/>
    <property type="molecule type" value="Genomic_DNA"/>
</dbReference>
<feature type="transmembrane region" description="Helical" evidence="1">
    <location>
        <begin position="138"/>
        <end position="158"/>
    </location>
</feature>
<dbReference type="Proteomes" id="UP001431926">
    <property type="component" value="Chromosome"/>
</dbReference>
<name>A0ABZ1ZQ86_STRAQ</name>
<sequence>MPHAVRVIALLLPELMLTCVLLRWLPSRRERWIAATPLPVTIMVASVLASATEASWPTVLAACAGFLWGALLALTPFRGWVSSWTLPLPDGSRLRWRETGLVAVGVLLPLSGARTDAALERAFATRQVVRARGPFPPVLGVALMMLPAVLATGAGWAAGSAGWI</sequence>
<proteinExistence type="predicted"/>
<feature type="transmembrane region" description="Helical" evidence="1">
    <location>
        <begin position="32"/>
        <end position="51"/>
    </location>
</feature>
<evidence type="ECO:0000313" key="2">
    <source>
        <dbReference type="EMBL" id="WUX39697.1"/>
    </source>
</evidence>
<evidence type="ECO:0008006" key="4">
    <source>
        <dbReference type="Google" id="ProtNLM"/>
    </source>
</evidence>
<keyword evidence="1" id="KW-0812">Transmembrane</keyword>
<organism evidence="2 3">
    <name type="scientific">Streptomyces anulatus</name>
    <name type="common">Streptomyces chrysomallus</name>
    <dbReference type="NCBI Taxonomy" id="1892"/>
    <lineage>
        <taxon>Bacteria</taxon>
        <taxon>Bacillati</taxon>
        <taxon>Actinomycetota</taxon>
        <taxon>Actinomycetes</taxon>
        <taxon>Kitasatosporales</taxon>
        <taxon>Streptomycetaceae</taxon>
        <taxon>Streptomyces</taxon>
    </lineage>
</organism>
<reference evidence="2" key="1">
    <citation type="submission" date="2022-10" db="EMBL/GenBank/DDBJ databases">
        <title>The complete genomes of actinobacterial strains from the NBC collection.</title>
        <authorList>
            <person name="Joergensen T.S."/>
            <person name="Alvarez Arevalo M."/>
            <person name="Sterndorff E.B."/>
            <person name="Faurdal D."/>
            <person name="Vuksanovic O."/>
            <person name="Mourched A.-S."/>
            <person name="Charusanti P."/>
            <person name="Shaw S."/>
            <person name="Blin K."/>
            <person name="Weber T."/>
        </authorList>
    </citation>
    <scope>NUCLEOTIDE SEQUENCE</scope>
    <source>
        <strain evidence="2">NBC_01436</strain>
    </source>
</reference>
<evidence type="ECO:0000256" key="1">
    <source>
        <dbReference type="SAM" id="Phobius"/>
    </source>
</evidence>
<accession>A0ABZ1ZQ86</accession>
<gene>
    <name evidence="2" type="ORF">OG367_27355</name>
</gene>
<keyword evidence="1" id="KW-1133">Transmembrane helix</keyword>
<feature type="transmembrane region" description="Helical" evidence="1">
    <location>
        <begin position="7"/>
        <end position="26"/>
    </location>
</feature>
<evidence type="ECO:0000313" key="3">
    <source>
        <dbReference type="Proteomes" id="UP001431926"/>
    </source>
</evidence>
<protein>
    <recommendedName>
        <fullName evidence="4">Histidine kinase</fullName>
    </recommendedName>
</protein>
<keyword evidence="3" id="KW-1185">Reference proteome</keyword>
<dbReference type="RefSeq" id="WP_329357899.1">
    <property type="nucleotide sequence ID" value="NZ_CP109490.1"/>
</dbReference>